<evidence type="ECO:0000313" key="3">
    <source>
        <dbReference type="Proteomes" id="UP000655208"/>
    </source>
</evidence>
<organism evidence="2 3">
    <name type="scientific">Nakamurella endophytica</name>
    <dbReference type="NCBI Taxonomy" id="1748367"/>
    <lineage>
        <taxon>Bacteria</taxon>
        <taxon>Bacillati</taxon>
        <taxon>Actinomycetota</taxon>
        <taxon>Actinomycetes</taxon>
        <taxon>Nakamurellales</taxon>
        <taxon>Nakamurellaceae</taxon>
        <taxon>Nakamurella</taxon>
    </lineage>
</organism>
<keyword evidence="3" id="KW-1185">Reference proteome</keyword>
<dbReference type="EMBL" id="BMNA01000013">
    <property type="protein sequence ID" value="GGM15059.1"/>
    <property type="molecule type" value="Genomic_DNA"/>
</dbReference>
<dbReference type="AlphaFoldDB" id="A0A917WME8"/>
<evidence type="ECO:0000256" key="1">
    <source>
        <dbReference type="SAM" id="MobiDB-lite"/>
    </source>
</evidence>
<dbReference type="Proteomes" id="UP000655208">
    <property type="component" value="Unassembled WGS sequence"/>
</dbReference>
<dbReference type="RefSeq" id="WP_229674650.1">
    <property type="nucleotide sequence ID" value="NZ_BMNA01000013.1"/>
</dbReference>
<gene>
    <name evidence="2" type="ORF">GCM10011594_38830</name>
</gene>
<sequence>METGHESARSDEPVAEAELVDEPSPTATAGTAGGAAADDIDDGIAEAEIVPTPAPGGGPTVLPPVFVPGYTEAGVPTFEYVRQRVAQRAAAAELAEGADGQGTAEDHEARERFLAQQREEAAARRLEEIRRGLGR</sequence>
<feature type="compositionally biased region" description="Low complexity" evidence="1">
    <location>
        <begin position="26"/>
        <end position="37"/>
    </location>
</feature>
<reference evidence="2" key="2">
    <citation type="submission" date="2020-09" db="EMBL/GenBank/DDBJ databases">
        <authorList>
            <person name="Sun Q."/>
            <person name="Zhou Y."/>
        </authorList>
    </citation>
    <scope>NUCLEOTIDE SEQUENCE</scope>
    <source>
        <strain evidence="2">CGMCC 4.7308</strain>
    </source>
</reference>
<feature type="region of interest" description="Disordered" evidence="1">
    <location>
        <begin position="1"/>
        <end position="43"/>
    </location>
</feature>
<proteinExistence type="predicted"/>
<accession>A0A917WME8</accession>
<feature type="compositionally biased region" description="Basic and acidic residues" evidence="1">
    <location>
        <begin position="1"/>
        <end position="12"/>
    </location>
</feature>
<reference evidence="2" key="1">
    <citation type="journal article" date="2014" name="Int. J. Syst. Evol. Microbiol.">
        <title>Complete genome sequence of Corynebacterium casei LMG S-19264T (=DSM 44701T), isolated from a smear-ripened cheese.</title>
        <authorList>
            <consortium name="US DOE Joint Genome Institute (JGI-PGF)"/>
            <person name="Walter F."/>
            <person name="Albersmeier A."/>
            <person name="Kalinowski J."/>
            <person name="Ruckert C."/>
        </authorList>
    </citation>
    <scope>NUCLEOTIDE SEQUENCE</scope>
    <source>
        <strain evidence="2">CGMCC 4.7308</strain>
    </source>
</reference>
<protein>
    <submittedName>
        <fullName evidence="2">Uncharacterized protein</fullName>
    </submittedName>
</protein>
<name>A0A917WME8_9ACTN</name>
<comment type="caution">
    <text evidence="2">The sequence shown here is derived from an EMBL/GenBank/DDBJ whole genome shotgun (WGS) entry which is preliminary data.</text>
</comment>
<evidence type="ECO:0000313" key="2">
    <source>
        <dbReference type="EMBL" id="GGM15059.1"/>
    </source>
</evidence>